<dbReference type="PANTHER" id="PTHR31142:SF3">
    <property type="entry name" value="THH1_TOM1_TOM3 DOMAIN-CONTAINING PROTEIN"/>
    <property type="match status" value="1"/>
</dbReference>
<feature type="region of interest" description="Disordered" evidence="6">
    <location>
        <begin position="312"/>
        <end position="361"/>
    </location>
</feature>
<comment type="caution">
    <text evidence="9">The sequence shown here is derived from an EMBL/GenBank/DDBJ whole genome shotgun (WGS) entry which is preliminary data.</text>
</comment>
<dbReference type="EMBL" id="JABANN010000540">
    <property type="protein sequence ID" value="KAF4657100.1"/>
    <property type="molecule type" value="Genomic_DNA"/>
</dbReference>
<comment type="similarity">
    <text evidence="2">Belongs to the plant tobamovirus multiplication TOM1 protein family.</text>
</comment>
<feature type="transmembrane region" description="Helical" evidence="7">
    <location>
        <begin position="160"/>
        <end position="185"/>
    </location>
</feature>
<feature type="compositionally biased region" description="Polar residues" evidence="6">
    <location>
        <begin position="312"/>
        <end position="330"/>
    </location>
</feature>
<organism evidence="9 10">
    <name type="scientific">Perkinsus olseni</name>
    <name type="common">Perkinsus atlanticus</name>
    <dbReference type="NCBI Taxonomy" id="32597"/>
    <lineage>
        <taxon>Eukaryota</taxon>
        <taxon>Sar</taxon>
        <taxon>Alveolata</taxon>
        <taxon>Perkinsozoa</taxon>
        <taxon>Perkinsea</taxon>
        <taxon>Perkinsida</taxon>
        <taxon>Perkinsidae</taxon>
        <taxon>Perkinsus</taxon>
    </lineage>
</organism>
<dbReference type="AlphaFoldDB" id="A0A7J6LDP6"/>
<sequence length="361" mass="40918">MMSSTPTLSAAETADEVFFAIDEVFAHHSAYAAVLAYVDCGLFLVVSILLARQLIRQKREEKRADAIPPISLTGGRTRFFFLLALCISNAARALSLIFDAVIHLEVRMHNLNHPVQTWTNDVFMTFPSLLFLSTYSIVILFWAQVYYAAVLVSHPLLRPVCIFINIAVYGVFLIISIVTFLLSAWKEYNQYIYFVVGLLYITCSILFFYYGLQVSGQLRDRSRRQLSGSARQLGQSRNKSVINRVLVLTLTCPLIFLLRGMSGVLYGVGLIKTVCPPSIDRQAWDSMVFFLTEWIPSVLILFVFWPASRRSPTMSHRSSIDVSSNGSLTSPLLEPQQDQQQHNQNHNHQRRFYQGSRTSGN</sequence>
<feature type="transmembrane region" description="Helical" evidence="7">
    <location>
        <begin position="191"/>
        <end position="212"/>
    </location>
</feature>
<gene>
    <name evidence="9" type="ORF">FOL46_007570</name>
</gene>
<feature type="domain" description="THH1/TOM1/TOM3" evidence="8">
    <location>
        <begin position="28"/>
        <end position="305"/>
    </location>
</feature>
<evidence type="ECO:0000256" key="4">
    <source>
        <dbReference type="ARBA" id="ARBA00022989"/>
    </source>
</evidence>
<proteinExistence type="inferred from homology"/>
<name>A0A7J6LDP6_PEROL</name>
<dbReference type="GO" id="GO:0012505">
    <property type="term" value="C:endomembrane system"/>
    <property type="evidence" value="ECO:0007669"/>
    <property type="project" value="UniProtKB-SubCell"/>
</dbReference>
<protein>
    <recommendedName>
        <fullName evidence="8">THH1/TOM1/TOM3 domain-containing protein</fullName>
    </recommendedName>
</protein>
<evidence type="ECO:0000256" key="5">
    <source>
        <dbReference type="ARBA" id="ARBA00023136"/>
    </source>
</evidence>
<feature type="transmembrane region" description="Helical" evidence="7">
    <location>
        <begin position="288"/>
        <end position="307"/>
    </location>
</feature>
<comment type="subcellular location">
    <subcellularLocation>
        <location evidence="1">Endomembrane system</location>
        <topology evidence="1">Multi-pass membrane protein</topology>
    </subcellularLocation>
</comment>
<keyword evidence="3 7" id="KW-0812">Transmembrane</keyword>
<evidence type="ECO:0000259" key="8">
    <source>
        <dbReference type="Pfam" id="PF06454"/>
    </source>
</evidence>
<dbReference type="InterPro" id="IPR040226">
    <property type="entry name" value="THH1/TOM1/TOM3"/>
</dbReference>
<reference evidence="9 10" key="1">
    <citation type="submission" date="2020-04" db="EMBL/GenBank/DDBJ databases">
        <title>Perkinsus olseni comparative genomics.</title>
        <authorList>
            <person name="Bogema D.R."/>
        </authorList>
    </citation>
    <scope>NUCLEOTIDE SEQUENCE [LARGE SCALE GENOMIC DNA]</scope>
    <source>
        <strain evidence="9">ATCC PRA-31</strain>
    </source>
</reference>
<feature type="transmembrane region" description="Helical" evidence="7">
    <location>
        <begin position="79"/>
        <end position="102"/>
    </location>
</feature>
<dbReference type="Pfam" id="PF06454">
    <property type="entry name" value="THH1_TOM1-3_dom"/>
    <property type="match status" value="1"/>
</dbReference>
<keyword evidence="5 7" id="KW-0472">Membrane</keyword>
<feature type="transmembrane region" description="Helical" evidence="7">
    <location>
        <begin position="245"/>
        <end position="268"/>
    </location>
</feature>
<evidence type="ECO:0000256" key="7">
    <source>
        <dbReference type="SAM" id="Phobius"/>
    </source>
</evidence>
<dbReference type="InterPro" id="IPR009457">
    <property type="entry name" value="THH1/TOM1/TOM3_dom"/>
</dbReference>
<accession>A0A7J6LDP6</accession>
<evidence type="ECO:0000313" key="9">
    <source>
        <dbReference type="EMBL" id="KAF4657100.1"/>
    </source>
</evidence>
<evidence type="ECO:0000256" key="1">
    <source>
        <dbReference type="ARBA" id="ARBA00004127"/>
    </source>
</evidence>
<evidence type="ECO:0000256" key="3">
    <source>
        <dbReference type="ARBA" id="ARBA00022692"/>
    </source>
</evidence>
<evidence type="ECO:0000256" key="6">
    <source>
        <dbReference type="SAM" id="MobiDB-lite"/>
    </source>
</evidence>
<evidence type="ECO:0000313" key="10">
    <source>
        <dbReference type="Proteomes" id="UP000572268"/>
    </source>
</evidence>
<feature type="transmembrane region" description="Helical" evidence="7">
    <location>
        <begin position="30"/>
        <end position="51"/>
    </location>
</feature>
<keyword evidence="4 7" id="KW-1133">Transmembrane helix</keyword>
<feature type="transmembrane region" description="Helical" evidence="7">
    <location>
        <begin position="122"/>
        <end position="148"/>
    </location>
</feature>
<evidence type="ECO:0000256" key="2">
    <source>
        <dbReference type="ARBA" id="ARBA00006779"/>
    </source>
</evidence>
<dbReference type="PANTHER" id="PTHR31142">
    <property type="entry name" value="TOBAMOVIRUS MULTIPLICATION PROTEIN 1-LIKE ISOFORM X1"/>
    <property type="match status" value="1"/>
</dbReference>
<dbReference type="Proteomes" id="UP000572268">
    <property type="component" value="Unassembled WGS sequence"/>
</dbReference>